<dbReference type="PANTHER" id="PTHR28037:SF1">
    <property type="entry name" value="ALCOHOL O-ACETYLTRANSFERASE 1-RELATED"/>
    <property type="match status" value="1"/>
</dbReference>
<sequence>MKSELAGTSPLRRNLDHIESRGLGYAPTKAARFSGHIDPEALESAFQLLQWRYPLLAARVLHVGDQQILEVPAGHVASIRVITGGSEQLWDYVGEPWDPANGVAKVTLIADDDGGYVALRADHSIIDGRSWDVMFDDFWDIYARITEDEALPEEPRGQLPLPPTHFIERAFGADALNDVRAIKGSTVRTRIHQGRIDFGPDETRAVRAAARARDTTVHAMICGAIMIAQRAFADPDPESLPMACLTVVDFRQLIDPPIKPTDTTCFVHTSKADIDVAPDSDAFELGQNIKTQLVRSIGAPRELLAFSATSYLASLDSGRVEDRLRVAYVTNTGVLPTARHPRNARIVDYEKGLLPESASIFPAYQVYTYGGRLTIRHLYPSDAFDAQQVTALTEAIRKELTRILP</sequence>
<protein>
    <recommendedName>
        <fullName evidence="6">Phthiocerol/phthiodiolone dimycocerosyl transferase</fullName>
        <ecNumber evidence="5">2.3.1.282</ecNumber>
    </recommendedName>
    <alternativeName>
        <fullName evidence="11">Acyltransferase PapA5</fullName>
    </alternativeName>
    <alternativeName>
        <fullName evidence="9">Phthiocerol/phthiodiolone O-acyltransferase</fullName>
    </alternativeName>
    <alternativeName>
        <fullName evidence="10">Polyketide synthase-associated protein A5</fullName>
    </alternativeName>
</protein>
<dbReference type="AlphaFoldDB" id="A0A4R5AE18"/>
<keyword evidence="14" id="KW-1185">Reference proteome</keyword>
<evidence type="ECO:0000256" key="11">
    <source>
        <dbReference type="ARBA" id="ARBA00033407"/>
    </source>
</evidence>
<feature type="domain" description="Phthiocerol/phthiodiolone dimycocerosyl transferase C-terminal" evidence="12">
    <location>
        <begin position="190"/>
        <end position="377"/>
    </location>
</feature>
<dbReference type="PANTHER" id="PTHR28037">
    <property type="entry name" value="ALCOHOL O-ACETYLTRANSFERASE 1-RELATED"/>
    <property type="match status" value="1"/>
</dbReference>
<comment type="catalytic activity">
    <reaction evidence="3">
        <text>2 a mycocerosyl-[mycocerosic acid synthase] + a phthiodiolone = a dimycocerosyl phthiodiolone + 2 holo-[mycocerosic acid synthase].</text>
        <dbReference type="EC" id="2.3.1.282"/>
    </reaction>
</comment>
<evidence type="ECO:0000256" key="7">
    <source>
        <dbReference type="ARBA" id="ARBA00022679"/>
    </source>
</evidence>
<dbReference type="InterPro" id="IPR052058">
    <property type="entry name" value="Alcohol_O-acetyltransferase"/>
</dbReference>
<comment type="caution">
    <text evidence="13">The sequence shown here is derived from an EMBL/GenBank/DDBJ whole genome shotgun (WGS) entry which is preliminary data.</text>
</comment>
<gene>
    <name evidence="13" type="ORF">E1262_08725</name>
</gene>
<evidence type="ECO:0000259" key="12">
    <source>
        <dbReference type="Pfam" id="PF16911"/>
    </source>
</evidence>
<evidence type="ECO:0000256" key="6">
    <source>
        <dbReference type="ARBA" id="ARBA00013449"/>
    </source>
</evidence>
<proteinExistence type="inferred from homology"/>
<comment type="similarity">
    <text evidence="4">Belongs to the acyltransferase PapA5 family.</text>
</comment>
<evidence type="ECO:0000256" key="10">
    <source>
        <dbReference type="ARBA" id="ARBA00032317"/>
    </source>
</evidence>
<dbReference type="EC" id="2.3.1.282" evidence="5"/>
<evidence type="ECO:0000256" key="9">
    <source>
        <dbReference type="ARBA" id="ARBA00030465"/>
    </source>
</evidence>
<dbReference type="Gene3D" id="3.30.559.10">
    <property type="entry name" value="Chloramphenicol acetyltransferase-like domain"/>
    <property type="match status" value="1"/>
</dbReference>
<evidence type="ECO:0000256" key="8">
    <source>
        <dbReference type="ARBA" id="ARBA00023315"/>
    </source>
</evidence>
<dbReference type="Gene3D" id="3.30.559.30">
    <property type="entry name" value="Nonribosomal peptide synthetase, condensation domain"/>
    <property type="match status" value="1"/>
</dbReference>
<comment type="catalytic activity">
    <reaction evidence="1">
        <text>2 a mycocerosyl-[mycocerosic acid synthase] + a phthiocerol = a dimycocerosyl phthiocerol + 2 holo-[mycocerosic acid synthase].</text>
        <dbReference type="EC" id="2.3.1.282"/>
    </reaction>
</comment>
<dbReference type="RefSeq" id="WP_132102739.1">
    <property type="nucleotide sequence ID" value="NZ_SMLB01000008.1"/>
</dbReference>
<dbReference type="GO" id="GO:0016746">
    <property type="term" value="F:acyltransferase activity"/>
    <property type="evidence" value="ECO:0007669"/>
    <property type="project" value="UniProtKB-KW"/>
</dbReference>
<keyword evidence="7" id="KW-0808">Transferase</keyword>
<keyword evidence="8" id="KW-0012">Acyltransferase</keyword>
<dbReference type="InterPro" id="IPR023213">
    <property type="entry name" value="CAT-like_dom_sf"/>
</dbReference>
<evidence type="ECO:0000256" key="1">
    <source>
        <dbReference type="ARBA" id="ARBA00000026"/>
    </source>
</evidence>
<evidence type="ECO:0000313" key="13">
    <source>
        <dbReference type="EMBL" id="TDD70723.1"/>
    </source>
</evidence>
<dbReference type="Proteomes" id="UP000295217">
    <property type="component" value="Unassembled WGS sequence"/>
</dbReference>
<evidence type="ECO:0000256" key="5">
    <source>
        <dbReference type="ARBA" id="ARBA00012866"/>
    </source>
</evidence>
<name>A0A4R5AE18_9ACTN</name>
<dbReference type="SUPFAM" id="SSF52777">
    <property type="entry name" value="CoA-dependent acyltransferases"/>
    <property type="match status" value="2"/>
</dbReference>
<evidence type="ECO:0000256" key="2">
    <source>
        <dbReference type="ARBA" id="ARBA00000625"/>
    </source>
</evidence>
<dbReference type="Pfam" id="PF16911">
    <property type="entry name" value="PapA_C"/>
    <property type="match status" value="1"/>
</dbReference>
<accession>A0A4R5AE18</accession>
<dbReference type="EMBL" id="SMLB01000008">
    <property type="protein sequence ID" value="TDD70723.1"/>
    <property type="molecule type" value="Genomic_DNA"/>
</dbReference>
<evidence type="ECO:0000256" key="4">
    <source>
        <dbReference type="ARBA" id="ARBA00006558"/>
    </source>
</evidence>
<dbReference type="InterPro" id="IPR031641">
    <property type="entry name" value="PapA_C"/>
</dbReference>
<organism evidence="13 14">
    <name type="scientific">Jiangella aurantiaca</name>
    <dbReference type="NCBI Taxonomy" id="2530373"/>
    <lineage>
        <taxon>Bacteria</taxon>
        <taxon>Bacillati</taxon>
        <taxon>Actinomycetota</taxon>
        <taxon>Actinomycetes</taxon>
        <taxon>Jiangellales</taxon>
        <taxon>Jiangellaceae</taxon>
        <taxon>Jiangella</taxon>
    </lineage>
</organism>
<comment type="catalytic activity">
    <reaction evidence="2">
        <text>2 a mycocerosyl-[mycocerosic acid synthase] + a phenolphthiocerol = a dimycocerosyl phenolphthiocerol + 2 holo-[mycocerosic acid synthase].</text>
        <dbReference type="EC" id="2.3.1.282"/>
    </reaction>
</comment>
<reference evidence="13 14" key="1">
    <citation type="submission" date="2019-02" db="EMBL/GenBank/DDBJ databases">
        <title>Draft genome sequences of novel Actinobacteria.</title>
        <authorList>
            <person name="Sahin N."/>
            <person name="Ay H."/>
            <person name="Saygin H."/>
        </authorList>
    </citation>
    <scope>NUCLEOTIDE SEQUENCE [LARGE SCALE GENOMIC DNA]</scope>
    <source>
        <strain evidence="13 14">8K307</strain>
    </source>
</reference>
<dbReference type="OrthoDB" id="3318646at2"/>
<evidence type="ECO:0000313" key="14">
    <source>
        <dbReference type="Proteomes" id="UP000295217"/>
    </source>
</evidence>
<evidence type="ECO:0000256" key="3">
    <source>
        <dbReference type="ARBA" id="ARBA00001907"/>
    </source>
</evidence>